<dbReference type="InterPro" id="IPR029058">
    <property type="entry name" value="AB_hydrolase_fold"/>
</dbReference>
<feature type="region of interest" description="Disordered" evidence="2">
    <location>
        <begin position="591"/>
        <end position="610"/>
    </location>
</feature>
<dbReference type="SUPFAM" id="SSF53474">
    <property type="entry name" value="alpha/beta-Hydrolases"/>
    <property type="match status" value="1"/>
</dbReference>
<dbReference type="PANTHER" id="PTHR33840:SF16">
    <property type="entry name" value="DUF2235 DOMAIN-CONTAINING PROTEIN"/>
    <property type="match status" value="1"/>
</dbReference>
<reference evidence="5" key="1">
    <citation type="journal article" date="2019" name="bioRxiv">
        <title>Genomics, evolutionary history and diagnostics of the Alternaria alternata species group including apple and Asian pear pathotypes.</title>
        <authorList>
            <person name="Armitage A.D."/>
            <person name="Cockerton H.M."/>
            <person name="Sreenivasaprasad S."/>
            <person name="Woodhall J.W."/>
            <person name="Lane C.R."/>
            <person name="Harrison R.J."/>
            <person name="Clarkson J.P."/>
        </authorList>
    </citation>
    <scope>NUCLEOTIDE SEQUENCE [LARGE SCALE GENOMIC DNA]</scope>
    <source>
        <strain evidence="5">FERA 1177</strain>
    </source>
</reference>
<feature type="compositionally biased region" description="Polar residues" evidence="2">
    <location>
        <begin position="601"/>
        <end position="610"/>
    </location>
</feature>
<evidence type="ECO:0000256" key="1">
    <source>
        <dbReference type="ARBA" id="ARBA00004685"/>
    </source>
</evidence>
<dbReference type="AlphaFoldDB" id="A0A4Q4N1I0"/>
<organism evidence="4 5">
    <name type="scientific">Alternaria alternata</name>
    <name type="common">Alternaria rot fungus</name>
    <name type="synonym">Torula alternata</name>
    <dbReference type="NCBI Taxonomy" id="5599"/>
    <lineage>
        <taxon>Eukaryota</taxon>
        <taxon>Fungi</taxon>
        <taxon>Dikarya</taxon>
        <taxon>Ascomycota</taxon>
        <taxon>Pezizomycotina</taxon>
        <taxon>Dothideomycetes</taxon>
        <taxon>Pleosporomycetidae</taxon>
        <taxon>Pleosporales</taxon>
        <taxon>Pleosporineae</taxon>
        <taxon>Pleosporaceae</taxon>
        <taxon>Alternaria</taxon>
        <taxon>Alternaria sect. Alternaria</taxon>
        <taxon>Alternaria alternata complex</taxon>
    </lineage>
</organism>
<comment type="caution">
    <text evidence="4">The sequence shown here is derived from an EMBL/GenBank/DDBJ whole genome shotgun (WGS) entry which is preliminary data.</text>
</comment>
<dbReference type="Pfam" id="PF09994">
    <property type="entry name" value="T6SS_Tle1-like_cat"/>
    <property type="match status" value="1"/>
</dbReference>
<gene>
    <name evidence="4" type="ORF">AA0117_g11440</name>
</gene>
<comment type="pathway">
    <text evidence="1">Mycotoxin biosynthesis.</text>
</comment>
<feature type="domain" description="T6SS Phospholipase effector Tle1-like catalytic" evidence="3">
    <location>
        <begin position="22"/>
        <end position="382"/>
    </location>
</feature>
<accession>A0A4Q4N1I0</accession>
<dbReference type="PANTHER" id="PTHR33840">
    <property type="match status" value="1"/>
</dbReference>
<feature type="region of interest" description="Disordered" evidence="2">
    <location>
        <begin position="476"/>
        <end position="500"/>
    </location>
</feature>
<sequence length="610" mass="68768">MNFDQDFRPSGFQDTTLKPAPKRIVICCDGTWQSSVTNVDNVPSNITRIARYLLKVGKDAKGEQWQQLVYYDAGIGTGASSIEAAREGMTGSGFVGNVIEAYNFIVLNYNPGDQIFCFGFSRGAYTARAVAGLVTDIGIVKPRDMQDFPELYRTYQHYKDSNMFRKSKAWREWVNGVRLFDAAQKDLPEGFRQSPYQWKKRPHGAAPESTRWVEAVGVFDTVGSLGVPDVEGWFRYTINFLAQKIPAEEFGFRNVALSPYIKHAYHAMALDEHRKPFDTTMWHLYASDGTAKAHKPVSELKEKLTQLRDTDDTPEAEIQKAWENLVDAEMHEELKGSNSELKQVWFPGVHINIGGGSDDVFKDKLGDFEQISTITLAWMLEQLKEHLAFEPNAVTLLNQDRLFLLQPIIESLLGDHAKYKNNWLVKRIDNMLAKDRTDPWNDGNKTRSKVLAADALQGWGTGPIVDSFEGNMKKAGSKYRTPGEYRDENPPQGATGKTEEEVHPTVWYRMQQLGNEYQPVPLKGFKREQNKSADGVSYEWVKGSLRIPESKIGGMQSIERACLVGDAAKKFMGGLDKEYGVDSWEVKALDGPLEAPESRQNHGFQPNQGL</sequence>
<dbReference type="Proteomes" id="UP000291422">
    <property type="component" value="Unassembled WGS sequence"/>
</dbReference>
<evidence type="ECO:0000313" key="4">
    <source>
        <dbReference type="EMBL" id="RYN68101.1"/>
    </source>
</evidence>
<protein>
    <recommendedName>
        <fullName evidence="3">T6SS Phospholipase effector Tle1-like catalytic domain-containing protein</fullName>
    </recommendedName>
</protein>
<dbReference type="VEuPathDB" id="FungiDB:CC77DRAFT_1045423"/>
<dbReference type="EMBL" id="PDXD01000051">
    <property type="protein sequence ID" value="RYN68101.1"/>
    <property type="molecule type" value="Genomic_DNA"/>
</dbReference>
<evidence type="ECO:0000256" key="2">
    <source>
        <dbReference type="SAM" id="MobiDB-lite"/>
    </source>
</evidence>
<proteinExistence type="predicted"/>
<evidence type="ECO:0000313" key="5">
    <source>
        <dbReference type="Proteomes" id="UP000291422"/>
    </source>
</evidence>
<dbReference type="InterPro" id="IPR018712">
    <property type="entry name" value="Tle1-like_cat"/>
</dbReference>
<name>A0A4Q4N1I0_ALTAL</name>
<evidence type="ECO:0000259" key="3">
    <source>
        <dbReference type="Pfam" id="PF09994"/>
    </source>
</evidence>